<protein>
    <submittedName>
        <fullName evidence="1">Uncharacterized protein</fullName>
    </submittedName>
</protein>
<name>A0A0F9AFP0_9ZZZZ</name>
<accession>A0A0F9AFP0</accession>
<dbReference type="EMBL" id="LAZR01046196">
    <property type="protein sequence ID" value="KKK97100.1"/>
    <property type="molecule type" value="Genomic_DNA"/>
</dbReference>
<gene>
    <name evidence="1" type="ORF">LCGC14_2656150</name>
</gene>
<comment type="caution">
    <text evidence="1">The sequence shown here is derived from an EMBL/GenBank/DDBJ whole genome shotgun (WGS) entry which is preliminary data.</text>
</comment>
<reference evidence="1" key="1">
    <citation type="journal article" date="2015" name="Nature">
        <title>Complex archaea that bridge the gap between prokaryotes and eukaryotes.</title>
        <authorList>
            <person name="Spang A."/>
            <person name="Saw J.H."/>
            <person name="Jorgensen S.L."/>
            <person name="Zaremba-Niedzwiedzka K."/>
            <person name="Martijn J."/>
            <person name="Lind A.E."/>
            <person name="van Eijk R."/>
            <person name="Schleper C."/>
            <person name="Guy L."/>
            <person name="Ettema T.J."/>
        </authorList>
    </citation>
    <scope>NUCLEOTIDE SEQUENCE</scope>
</reference>
<proteinExistence type="predicted"/>
<organism evidence="1">
    <name type="scientific">marine sediment metagenome</name>
    <dbReference type="NCBI Taxonomy" id="412755"/>
    <lineage>
        <taxon>unclassified sequences</taxon>
        <taxon>metagenomes</taxon>
        <taxon>ecological metagenomes</taxon>
    </lineage>
</organism>
<sequence>MKNIKETKERILESLEGKRTKQVWNLIEKAVKKIHIKFWKKVDFSEAKKEYIEYEDEVNNLSNRFIVVEDYNIEDGFYCRFYEDIMSSNNHGKLPISHFVEDYFNDDGSGSQEILLVDMKEMKCYLLDREIKYSKKEVKGGI</sequence>
<dbReference type="AlphaFoldDB" id="A0A0F9AFP0"/>
<evidence type="ECO:0000313" key="1">
    <source>
        <dbReference type="EMBL" id="KKK97100.1"/>
    </source>
</evidence>